<sequence length="120" mass="13321">MTLTYLTQTWRQTQYRYKLRRRETKNRTIRGKLTRDSSVSKGDKLDGTCVSTVRAGSAVGRSGLAAGEGDKVTRALLIPGHRVCNGHRRSLGRVQPARLGSLYSRSFSASLISVHSLIFI</sequence>
<evidence type="ECO:0000313" key="1">
    <source>
        <dbReference type="EMBL" id="GFO22405.1"/>
    </source>
</evidence>
<proteinExistence type="predicted"/>
<protein>
    <submittedName>
        <fullName evidence="1">Uncharacterized protein</fullName>
    </submittedName>
</protein>
<dbReference type="AlphaFoldDB" id="A0AAV4BPA5"/>
<name>A0AAV4BPA5_9GAST</name>
<reference evidence="1 2" key="1">
    <citation type="journal article" date="2021" name="Elife">
        <title>Chloroplast acquisition without the gene transfer in kleptoplastic sea slugs, Plakobranchus ocellatus.</title>
        <authorList>
            <person name="Maeda T."/>
            <person name="Takahashi S."/>
            <person name="Yoshida T."/>
            <person name="Shimamura S."/>
            <person name="Takaki Y."/>
            <person name="Nagai Y."/>
            <person name="Toyoda A."/>
            <person name="Suzuki Y."/>
            <person name="Arimoto A."/>
            <person name="Ishii H."/>
            <person name="Satoh N."/>
            <person name="Nishiyama T."/>
            <person name="Hasebe M."/>
            <person name="Maruyama T."/>
            <person name="Minagawa J."/>
            <person name="Obokata J."/>
            <person name="Shigenobu S."/>
        </authorList>
    </citation>
    <scope>NUCLEOTIDE SEQUENCE [LARGE SCALE GENOMIC DNA]</scope>
</reference>
<dbReference type="EMBL" id="BLXT01005381">
    <property type="protein sequence ID" value="GFO22405.1"/>
    <property type="molecule type" value="Genomic_DNA"/>
</dbReference>
<accession>A0AAV4BPA5</accession>
<comment type="caution">
    <text evidence="1">The sequence shown here is derived from an EMBL/GenBank/DDBJ whole genome shotgun (WGS) entry which is preliminary data.</text>
</comment>
<organism evidence="1 2">
    <name type="scientific">Plakobranchus ocellatus</name>
    <dbReference type="NCBI Taxonomy" id="259542"/>
    <lineage>
        <taxon>Eukaryota</taxon>
        <taxon>Metazoa</taxon>
        <taxon>Spiralia</taxon>
        <taxon>Lophotrochozoa</taxon>
        <taxon>Mollusca</taxon>
        <taxon>Gastropoda</taxon>
        <taxon>Heterobranchia</taxon>
        <taxon>Euthyneura</taxon>
        <taxon>Panpulmonata</taxon>
        <taxon>Sacoglossa</taxon>
        <taxon>Placobranchoidea</taxon>
        <taxon>Plakobranchidae</taxon>
        <taxon>Plakobranchus</taxon>
    </lineage>
</organism>
<dbReference type="Proteomes" id="UP000735302">
    <property type="component" value="Unassembled WGS sequence"/>
</dbReference>
<keyword evidence="2" id="KW-1185">Reference proteome</keyword>
<gene>
    <name evidence="1" type="ORF">PoB_004891000</name>
</gene>
<evidence type="ECO:0000313" key="2">
    <source>
        <dbReference type="Proteomes" id="UP000735302"/>
    </source>
</evidence>